<comment type="caution">
    <text evidence="2">The sequence shown here is derived from an EMBL/GenBank/DDBJ whole genome shotgun (WGS) entry which is preliminary data.</text>
</comment>
<dbReference type="Proteomes" id="UP000774617">
    <property type="component" value="Unassembled WGS sequence"/>
</dbReference>
<proteinExistence type="predicted"/>
<feature type="compositionally biased region" description="Low complexity" evidence="1">
    <location>
        <begin position="131"/>
        <end position="147"/>
    </location>
</feature>
<accession>A0ABQ8GU69</accession>
<sequence length="159" mass="16946">MTCGEWAVRRHGMAGRARCRARRAVAATAASGTVQWGFLRSTSSKQAGRQGGCLSEGRMQVWDRRQSDSSRRTAHHSAALESGVLQASLRGGAQYAQDSAVPTGVRRGADWRRRPRARRREHGGAGGGRATGAARQFRAAAHALASARRGRGGRSLAAN</sequence>
<evidence type="ECO:0000313" key="3">
    <source>
        <dbReference type="Proteomes" id="UP000774617"/>
    </source>
</evidence>
<feature type="region of interest" description="Disordered" evidence="1">
    <location>
        <begin position="91"/>
        <end position="159"/>
    </location>
</feature>
<reference evidence="2 3" key="1">
    <citation type="journal article" date="2021" name="Nat. Commun.">
        <title>Genetic determinants of endophytism in the Arabidopsis root mycobiome.</title>
        <authorList>
            <person name="Mesny F."/>
            <person name="Miyauchi S."/>
            <person name="Thiergart T."/>
            <person name="Pickel B."/>
            <person name="Atanasova L."/>
            <person name="Karlsson M."/>
            <person name="Huettel B."/>
            <person name="Barry K.W."/>
            <person name="Haridas S."/>
            <person name="Chen C."/>
            <person name="Bauer D."/>
            <person name="Andreopoulos W."/>
            <person name="Pangilinan J."/>
            <person name="LaButti K."/>
            <person name="Riley R."/>
            <person name="Lipzen A."/>
            <person name="Clum A."/>
            <person name="Drula E."/>
            <person name="Henrissat B."/>
            <person name="Kohler A."/>
            <person name="Grigoriev I.V."/>
            <person name="Martin F.M."/>
            <person name="Hacquard S."/>
        </authorList>
    </citation>
    <scope>NUCLEOTIDE SEQUENCE [LARGE SCALE GENOMIC DNA]</scope>
    <source>
        <strain evidence="2 3">MPI-SDFR-AT-0080</strain>
    </source>
</reference>
<organism evidence="2 3">
    <name type="scientific">Macrophomina phaseolina</name>
    <dbReference type="NCBI Taxonomy" id="35725"/>
    <lineage>
        <taxon>Eukaryota</taxon>
        <taxon>Fungi</taxon>
        <taxon>Dikarya</taxon>
        <taxon>Ascomycota</taxon>
        <taxon>Pezizomycotina</taxon>
        <taxon>Dothideomycetes</taxon>
        <taxon>Dothideomycetes incertae sedis</taxon>
        <taxon>Botryosphaeriales</taxon>
        <taxon>Botryosphaeriaceae</taxon>
        <taxon>Macrophomina</taxon>
    </lineage>
</organism>
<evidence type="ECO:0000256" key="1">
    <source>
        <dbReference type="SAM" id="MobiDB-lite"/>
    </source>
</evidence>
<protein>
    <submittedName>
        <fullName evidence="2">Uncharacterized protein</fullName>
    </submittedName>
</protein>
<gene>
    <name evidence="2" type="ORF">B0J12DRAFT_767</name>
</gene>
<dbReference type="EMBL" id="JAGTJR010000001">
    <property type="protein sequence ID" value="KAH7064526.1"/>
    <property type="molecule type" value="Genomic_DNA"/>
</dbReference>
<evidence type="ECO:0000313" key="2">
    <source>
        <dbReference type="EMBL" id="KAH7064526.1"/>
    </source>
</evidence>
<keyword evidence="3" id="KW-1185">Reference proteome</keyword>
<name>A0ABQ8GU69_9PEZI</name>